<dbReference type="InterPro" id="IPR052155">
    <property type="entry name" value="Biofilm_reg_signaling"/>
</dbReference>
<protein>
    <submittedName>
        <fullName evidence="3">Diguanylate cyclase (GGDEF)-like protein</fullName>
    </submittedName>
</protein>
<dbReference type="NCBIfam" id="TIGR00254">
    <property type="entry name" value="GGDEF"/>
    <property type="match status" value="1"/>
</dbReference>
<dbReference type="InterPro" id="IPR000160">
    <property type="entry name" value="GGDEF_dom"/>
</dbReference>
<dbReference type="InterPro" id="IPR043128">
    <property type="entry name" value="Rev_trsase/Diguanyl_cyclase"/>
</dbReference>
<comment type="caution">
    <text evidence="3">The sequence shown here is derived from an EMBL/GenBank/DDBJ whole genome shotgun (WGS) entry which is preliminary data.</text>
</comment>
<accession>A0A840ANM5</accession>
<dbReference type="Pfam" id="PF00990">
    <property type="entry name" value="GGDEF"/>
    <property type="match status" value="1"/>
</dbReference>
<dbReference type="GO" id="GO:0003824">
    <property type="term" value="F:catalytic activity"/>
    <property type="evidence" value="ECO:0007669"/>
    <property type="project" value="UniProtKB-ARBA"/>
</dbReference>
<dbReference type="SMART" id="SM00052">
    <property type="entry name" value="EAL"/>
    <property type="match status" value="1"/>
</dbReference>
<reference evidence="3 4" key="1">
    <citation type="submission" date="2020-08" db="EMBL/GenBank/DDBJ databases">
        <title>Genomic Encyclopedia of Type Strains, Phase IV (KMG-IV): sequencing the most valuable type-strain genomes for metagenomic binning, comparative biology and taxonomic classification.</title>
        <authorList>
            <person name="Goeker M."/>
        </authorList>
    </citation>
    <scope>NUCLEOTIDE SEQUENCE [LARGE SCALE GENOMIC DNA]</scope>
    <source>
        <strain evidence="3 4">DSM 25966</strain>
    </source>
</reference>
<keyword evidence="4" id="KW-1185">Reference proteome</keyword>
<dbReference type="PANTHER" id="PTHR44757">
    <property type="entry name" value="DIGUANYLATE CYCLASE DGCP"/>
    <property type="match status" value="1"/>
</dbReference>
<dbReference type="CDD" id="cd01949">
    <property type="entry name" value="GGDEF"/>
    <property type="match status" value="1"/>
</dbReference>
<name>A0A840ANM5_9HYPH</name>
<dbReference type="Proteomes" id="UP000553963">
    <property type="component" value="Unassembled WGS sequence"/>
</dbReference>
<dbReference type="CDD" id="cd01948">
    <property type="entry name" value="EAL"/>
    <property type="match status" value="1"/>
</dbReference>
<dbReference type="PROSITE" id="PS50887">
    <property type="entry name" value="GGDEF"/>
    <property type="match status" value="1"/>
</dbReference>
<dbReference type="InterPro" id="IPR001633">
    <property type="entry name" value="EAL_dom"/>
</dbReference>
<dbReference type="SUPFAM" id="SSF55073">
    <property type="entry name" value="Nucleotide cyclase"/>
    <property type="match status" value="1"/>
</dbReference>
<dbReference type="EMBL" id="JACIDS010000002">
    <property type="protein sequence ID" value="MBB3930637.1"/>
    <property type="molecule type" value="Genomic_DNA"/>
</dbReference>
<feature type="domain" description="EAL" evidence="1">
    <location>
        <begin position="500"/>
        <end position="754"/>
    </location>
</feature>
<proteinExistence type="predicted"/>
<evidence type="ECO:0000313" key="3">
    <source>
        <dbReference type="EMBL" id="MBB3930637.1"/>
    </source>
</evidence>
<dbReference type="FunFam" id="3.30.70.270:FF:000001">
    <property type="entry name" value="Diguanylate cyclase domain protein"/>
    <property type="match status" value="1"/>
</dbReference>
<evidence type="ECO:0000313" key="4">
    <source>
        <dbReference type="Proteomes" id="UP000553963"/>
    </source>
</evidence>
<dbReference type="Pfam" id="PF00563">
    <property type="entry name" value="EAL"/>
    <property type="match status" value="1"/>
</dbReference>
<evidence type="ECO:0000259" key="1">
    <source>
        <dbReference type="PROSITE" id="PS50883"/>
    </source>
</evidence>
<organism evidence="3 4">
    <name type="scientific">Kaistia hirudinis</name>
    <dbReference type="NCBI Taxonomy" id="1293440"/>
    <lineage>
        <taxon>Bacteria</taxon>
        <taxon>Pseudomonadati</taxon>
        <taxon>Pseudomonadota</taxon>
        <taxon>Alphaproteobacteria</taxon>
        <taxon>Hyphomicrobiales</taxon>
        <taxon>Kaistiaceae</taxon>
        <taxon>Kaistia</taxon>
    </lineage>
</organism>
<dbReference type="Gene3D" id="3.20.20.450">
    <property type="entry name" value="EAL domain"/>
    <property type="match status" value="1"/>
</dbReference>
<dbReference type="RefSeq" id="WP_183398274.1">
    <property type="nucleotide sequence ID" value="NZ_JACIDS010000002.1"/>
</dbReference>
<dbReference type="AlphaFoldDB" id="A0A840ANM5"/>
<dbReference type="PROSITE" id="PS50883">
    <property type="entry name" value="EAL"/>
    <property type="match status" value="1"/>
</dbReference>
<dbReference type="InterPro" id="IPR035919">
    <property type="entry name" value="EAL_sf"/>
</dbReference>
<dbReference type="InterPro" id="IPR029787">
    <property type="entry name" value="Nucleotide_cyclase"/>
</dbReference>
<dbReference type="SUPFAM" id="SSF141868">
    <property type="entry name" value="EAL domain-like"/>
    <property type="match status" value="1"/>
</dbReference>
<dbReference type="PANTHER" id="PTHR44757:SF2">
    <property type="entry name" value="BIOFILM ARCHITECTURE MAINTENANCE PROTEIN MBAA"/>
    <property type="match status" value="1"/>
</dbReference>
<evidence type="ECO:0000259" key="2">
    <source>
        <dbReference type="PROSITE" id="PS50887"/>
    </source>
</evidence>
<feature type="domain" description="GGDEF" evidence="2">
    <location>
        <begin position="358"/>
        <end position="491"/>
    </location>
</feature>
<gene>
    <name evidence="3" type="ORF">GGR25_001676</name>
</gene>
<dbReference type="SMART" id="SM00267">
    <property type="entry name" value="GGDEF"/>
    <property type="match status" value="1"/>
</dbReference>
<dbReference type="Gene3D" id="3.30.70.270">
    <property type="match status" value="1"/>
</dbReference>
<sequence length="768" mass="84634">MHTSVEEIHEDIDHATQYCDIRDLLASWRHHANAGPVDAATLRAEFAPIADRLMGLFEADGDLVYDHVGRSVSAIFSHLRAGLKVSEIDNAGMRLFADRYWRILEDGKPSLCLQQRFGSSAMGVNERLILPVRIDGHRGLLIYVRSSETENELLRAVFHASSDSITVIEAVRDEAGSIIDFRTVAANAEAGRRLGEAADSLIGSLLTVRFPFARAVGALDRFIAAVETQQSGSFELSYVQNGMATDRLFRFMPWGEYVTITGVDIGPEIAARRAIEHKHDELLSAHGLLERHAIDLKASNDALKRTTVELREEIRRNKILELELIHLAQHDGLTGAPNRSYFETRFEEALLEAARDGNRLVLCVVDIDRFKEINDRFGHAGGDEVLREVSRRLAAAVGKAGVVGRMGGDEFAVILTGPNDRRAIEDAVEHLVRAGMAPFTIECREVPISLSVGAALYPDDGQIARELTAAADMAVYRAKRDGRGRPVFFEPTLRLQAERIYRLIGRLGAAIERGEIIPHYQPLLDLRTGQIVGFEALARWRHPERGLLSPVHFAEALDVPDVAQAMTRRMIDAIVSDIKEWSNDAVPAHVSVNVTSFDLRQPEFASEISEKLWENGLSSRQLAIEVTETTVLSRDADRIAETLGALQALGFSVALDDFGTGFASLSHLLKLPVNSLKIDRSFVADIETSAKTTALVRSLVSLAGALGLDIVAEGVETREQLDLLRALGCHLVQGYLIAEPLPASEVPRFTRNFASGQSDRRLSARRAV</sequence>